<evidence type="ECO:0000256" key="1">
    <source>
        <dbReference type="SAM" id="Phobius"/>
    </source>
</evidence>
<dbReference type="Pfam" id="PF09911">
    <property type="entry name" value="DUF2140"/>
    <property type="match status" value="1"/>
</dbReference>
<sequence length="196" mass="22618">MRGIQNWKRAFFVLLSTVLIMLGVILVIVIRLLLTEPSITVNPEELEEKGEPFFTLSTSKKAINTWIQEELGEIDKTSVKNINYEVILEDFIYLRGNLIVFNREIPFQMTFHPVVNETGGLTLKEREISLGRLQLPGELVLGLIAEQVVFPDWVNVRPDQHEIIVNVRDIKLEKGMQLTVKSFDLEKDQLEFLLTR</sequence>
<organism evidence="2 3">
    <name type="scientific">Bacillus mesophilus</name>
    <dbReference type="NCBI Taxonomy" id="1808955"/>
    <lineage>
        <taxon>Bacteria</taxon>
        <taxon>Bacillati</taxon>
        <taxon>Bacillota</taxon>
        <taxon>Bacilli</taxon>
        <taxon>Bacillales</taxon>
        <taxon>Bacillaceae</taxon>
        <taxon>Bacillus</taxon>
    </lineage>
</organism>
<evidence type="ECO:0000313" key="2">
    <source>
        <dbReference type="EMBL" id="NEY70788.1"/>
    </source>
</evidence>
<dbReference type="InterPro" id="IPR018672">
    <property type="entry name" value="DUF2140"/>
</dbReference>
<keyword evidence="1" id="KW-0812">Transmembrane</keyword>
<feature type="transmembrane region" description="Helical" evidence="1">
    <location>
        <begin position="12"/>
        <end position="34"/>
    </location>
</feature>
<dbReference type="AlphaFoldDB" id="A0A6M0Q6Q8"/>
<dbReference type="RefSeq" id="WP_163177721.1">
    <property type="nucleotide sequence ID" value="NZ_JAAIWM010000001.1"/>
</dbReference>
<keyword evidence="1" id="KW-0472">Membrane</keyword>
<keyword evidence="1" id="KW-1133">Transmembrane helix</keyword>
<dbReference type="Proteomes" id="UP000481043">
    <property type="component" value="Unassembled WGS sequence"/>
</dbReference>
<accession>A0A6M0Q6Q8</accession>
<reference evidence="2 3" key="1">
    <citation type="submission" date="2020-02" db="EMBL/GenBank/DDBJ databases">
        <title>Bacillus aquiflavi sp. nov., isolated from yellow water of strong flavor Chinese baijiu in Yibin region of China.</title>
        <authorList>
            <person name="Xie J."/>
        </authorList>
    </citation>
    <scope>NUCLEOTIDE SEQUENCE [LARGE SCALE GENOMIC DNA]</scope>
    <source>
        <strain evidence="2 3">SA4</strain>
    </source>
</reference>
<evidence type="ECO:0000313" key="3">
    <source>
        <dbReference type="Proteomes" id="UP000481043"/>
    </source>
</evidence>
<dbReference type="EMBL" id="JAAIWM010000001">
    <property type="protein sequence ID" value="NEY70788.1"/>
    <property type="molecule type" value="Genomic_DNA"/>
</dbReference>
<keyword evidence="3" id="KW-1185">Reference proteome</keyword>
<comment type="caution">
    <text evidence="2">The sequence shown here is derived from an EMBL/GenBank/DDBJ whole genome shotgun (WGS) entry which is preliminary data.</text>
</comment>
<proteinExistence type="predicted"/>
<protein>
    <submittedName>
        <fullName evidence="2">YpmS family protein</fullName>
    </submittedName>
</protein>
<gene>
    <name evidence="2" type="ORF">G4D63_03435</name>
</gene>
<name>A0A6M0Q6Q8_9BACI</name>